<dbReference type="EMBL" id="JAQOSP010000004">
    <property type="protein sequence ID" value="MDJ1167902.1"/>
    <property type="molecule type" value="Genomic_DNA"/>
</dbReference>
<evidence type="ECO:0000256" key="1">
    <source>
        <dbReference type="SAM" id="MobiDB-lite"/>
    </source>
</evidence>
<proteinExistence type="predicted"/>
<dbReference type="RefSeq" id="WP_283751670.1">
    <property type="nucleotide sequence ID" value="NZ_JAQOSP010000004.1"/>
</dbReference>
<accession>A0ABT7AMT7</accession>
<protein>
    <submittedName>
        <fullName evidence="2">Response regulator</fullName>
    </submittedName>
</protein>
<dbReference type="InterPro" id="IPR011006">
    <property type="entry name" value="CheY-like_superfamily"/>
</dbReference>
<feature type="compositionally biased region" description="Polar residues" evidence="1">
    <location>
        <begin position="160"/>
        <end position="191"/>
    </location>
</feature>
<reference evidence="2 3" key="1">
    <citation type="submission" date="2023-01" db="EMBL/GenBank/DDBJ databases">
        <title>Novel diversity within Roseofilum (Cyanobacteria; Desertifilaceae) from marine benthic mats with descriptions of four novel species.</title>
        <authorList>
            <person name="Wang Y."/>
            <person name="Berthold D.E."/>
            <person name="Hu J."/>
            <person name="Lefler F.W."/>
            <person name="Laughinghouse H.D. IV."/>
        </authorList>
    </citation>
    <scope>NUCLEOTIDE SEQUENCE [LARGE SCALE GENOMIC DNA]</scope>
    <source>
        <strain evidence="2 3">BLCC-M154</strain>
    </source>
</reference>
<sequence length="224" mass="24648">MTNPRATVLLCQPSDFQRWIWQRVLICQNLAVILAASAANVLEMLEEIQSSDRPQPVVILMDRQTPDLEPEGFCRCCQEQDPEIGVILLESTDPEVTHSQRQAAIAYGALDILPPFEADTLALKVIAGIKKVLLALGGLTIHNDPLVSCLLALKQDMENSQSPPSLESALNSDESLESASHSFAASEQNGESPPRLQAVPSVQKPEQNDGEKARHKRVYRGRVY</sequence>
<gene>
    <name evidence="2" type="ORF">PMG71_00510</name>
</gene>
<evidence type="ECO:0000313" key="3">
    <source>
        <dbReference type="Proteomes" id="UP001235303"/>
    </source>
</evidence>
<comment type="caution">
    <text evidence="2">The sequence shown here is derived from an EMBL/GenBank/DDBJ whole genome shotgun (WGS) entry which is preliminary data.</text>
</comment>
<evidence type="ECO:0000313" key="2">
    <source>
        <dbReference type="EMBL" id="MDJ1167902.1"/>
    </source>
</evidence>
<dbReference type="Proteomes" id="UP001235303">
    <property type="component" value="Unassembled WGS sequence"/>
</dbReference>
<keyword evidence="3" id="KW-1185">Reference proteome</keyword>
<feature type="compositionally biased region" description="Basic residues" evidence="1">
    <location>
        <begin position="213"/>
        <end position="224"/>
    </location>
</feature>
<dbReference type="SUPFAM" id="SSF52172">
    <property type="entry name" value="CheY-like"/>
    <property type="match status" value="1"/>
</dbReference>
<feature type="region of interest" description="Disordered" evidence="1">
    <location>
        <begin position="160"/>
        <end position="224"/>
    </location>
</feature>
<name>A0ABT7AMT7_9CYAN</name>
<organism evidence="2 3">
    <name type="scientific">Roseofilum acuticapitatum BLCC-M154</name>
    <dbReference type="NCBI Taxonomy" id="3022444"/>
    <lineage>
        <taxon>Bacteria</taxon>
        <taxon>Bacillati</taxon>
        <taxon>Cyanobacteriota</taxon>
        <taxon>Cyanophyceae</taxon>
        <taxon>Desertifilales</taxon>
        <taxon>Desertifilaceae</taxon>
        <taxon>Roseofilum</taxon>
        <taxon>Roseofilum acuticapitatum</taxon>
    </lineage>
</organism>
<dbReference type="Gene3D" id="3.40.50.2300">
    <property type="match status" value="1"/>
</dbReference>